<evidence type="ECO:0000313" key="1">
    <source>
        <dbReference type="EMBL" id="EFC51396.1"/>
    </source>
</evidence>
<accession>A0A9W5MYM0</accession>
<dbReference type="EMBL" id="ACEO02000011">
    <property type="protein sequence ID" value="EFC51396.1"/>
    <property type="molecule type" value="Genomic_DNA"/>
</dbReference>
<dbReference type="AlphaFoldDB" id="A0A9W5MYM0"/>
<protein>
    <submittedName>
        <fullName evidence="1">Uncharacterized protein</fullName>
    </submittedName>
</protein>
<reference evidence="1 2" key="1">
    <citation type="submission" date="2010-01" db="EMBL/GenBank/DDBJ databases">
        <authorList>
            <person name="Weinstock G."/>
            <person name="Sodergren E."/>
            <person name="Clifton S."/>
            <person name="Fulton L."/>
            <person name="Fulton B."/>
            <person name="Courtney L."/>
            <person name="Fronick C."/>
            <person name="Harrison M."/>
            <person name="Strong C."/>
            <person name="Farmer C."/>
            <person name="Delahaunty K."/>
            <person name="Markovic C."/>
            <person name="Hall O."/>
            <person name="Minx P."/>
            <person name="Tomlinson C."/>
            <person name="Mitreva M."/>
            <person name="Nelson J."/>
            <person name="Hou S."/>
            <person name="Wollam A."/>
            <person name="Pepin K.H."/>
            <person name="Johnson M."/>
            <person name="Bhonagiri V."/>
            <person name="Nash W.E."/>
            <person name="Warren W."/>
            <person name="Chinwalla A."/>
            <person name="Mardis E.R."/>
            <person name="Wilson R.K."/>
        </authorList>
    </citation>
    <scope>NUCLEOTIDE SEQUENCE [LARGE SCALE GENOMIC DNA]</scope>
    <source>
        <strain evidence="1 2">NJ9703</strain>
    </source>
</reference>
<evidence type="ECO:0000313" key="2">
    <source>
        <dbReference type="Proteomes" id="UP000004621"/>
    </source>
</evidence>
<comment type="caution">
    <text evidence="1">The sequence shown here is derived from an EMBL/GenBank/DDBJ whole genome shotgun (WGS) entry which is preliminary data.</text>
</comment>
<dbReference type="Proteomes" id="UP000004621">
    <property type="component" value="Unassembled WGS sequence"/>
</dbReference>
<proteinExistence type="predicted"/>
<gene>
    <name evidence="1" type="ORF">NEISUBOT_05123</name>
</gene>
<organism evidence="1 2">
    <name type="scientific">Neisseria subflava NJ9703</name>
    <dbReference type="NCBI Taxonomy" id="546268"/>
    <lineage>
        <taxon>Bacteria</taxon>
        <taxon>Pseudomonadati</taxon>
        <taxon>Pseudomonadota</taxon>
        <taxon>Betaproteobacteria</taxon>
        <taxon>Neisseriales</taxon>
        <taxon>Neisseriaceae</taxon>
        <taxon>Neisseria</taxon>
    </lineage>
</organism>
<name>A0A9W5MYM0_NEISU</name>
<sequence length="42" mass="4936">MIYLSTSRLFFFQTAGFNFPIPVYRNDFPIAEHQDLKPDKAV</sequence>